<protein>
    <recommendedName>
        <fullName evidence="14">Bromodomain-containing protein</fullName>
    </recommendedName>
</protein>
<evidence type="ECO:0000256" key="4">
    <source>
        <dbReference type="ARBA" id="ARBA00023015"/>
    </source>
</evidence>
<feature type="domain" description="Bromo" evidence="10">
    <location>
        <begin position="251"/>
        <end position="321"/>
    </location>
</feature>
<dbReference type="PROSITE" id="PS50097">
    <property type="entry name" value="BTB"/>
    <property type="match status" value="1"/>
</dbReference>
<dbReference type="GO" id="GO:0006338">
    <property type="term" value="P:chromatin remodeling"/>
    <property type="evidence" value="ECO:0007669"/>
    <property type="project" value="InterPro"/>
</dbReference>
<reference evidence="12 13" key="1">
    <citation type="submission" date="2017-03" db="EMBL/GenBank/DDBJ databases">
        <title>Genomes of endolithic fungi from Antarctica.</title>
        <authorList>
            <person name="Coleine C."/>
            <person name="Masonjones S."/>
            <person name="Stajich J.E."/>
        </authorList>
    </citation>
    <scope>NUCLEOTIDE SEQUENCE [LARGE SCALE GENOMIC DNA]</scope>
    <source>
        <strain evidence="12 13">CCFEE 5184</strain>
    </source>
</reference>
<feature type="region of interest" description="Disordered" evidence="9">
    <location>
        <begin position="560"/>
        <end position="590"/>
    </location>
</feature>
<feature type="region of interest" description="Disordered" evidence="9">
    <location>
        <begin position="606"/>
        <end position="686"/>
    </location>
</feature>
<dbReference type="EMBL" id="NAJQ01000261">
    <property type="protein sequence ID" value="TKA73521.1"/>
    <property type="molecule type" value="Genomic_DNA"/>
</dbReference>
<dbReference type="PANTHER" id="PTHR16062:SF19">
    <property type="entry name" value="PROTEIN POLYBROMO-1"/>
    <property type="match status" value="1"/>
</dbReference>
<comment type="subcellular location">
    <subcellularLocation>
        <location evidence="1">Nucleus</location>
    </subcellularLocation>
</comment>
<keyword evidence="5 8" id="KW-0103">Bromodomain</keyword>
<dbReference type="InterPro" id="IPR000210">
    <property type="entry name" value="BTB/POZ_dom"/>
</dbReference>
<dbReference type="InterPro" id="IPR011333">
    <property type="entry name" value="SKP1/BTB/POZ_sf"/>
</dbReference>
<feature type="compositionally biased region" description="Pro residues" evidence="9">
    <location>
        <begin position="668"/>
        <end position="679"/>
    </location>
</feature>
<evidence type="ECO:0000256" key="3">
    <source>
        <dbReference type="ARBA" id="ARBA00022853"/>
    </source>
</evidence>
<evidence type="ECO:0000313" key="13">
    <source>
        <dbReference type="Proteomes" id="UP000309340"/>
    </source>
</evidence>
<keyword evidence="3" id="KW-0156">Chromatin regulator</keyword>
<evidence type="ECO:0000256" key="2">
    <source>
        <dbReference type="ARBA" id="ARBA00022737"/>
    </source>
</evidence>
<dbReference type="SUPFAM" id="SSF47370">
    <property type="entry name" value="Bromodomain"/>
    <property type="match status" value="2"/>
</dbReference>
<name>A0A4U0XBM8_9PEZI</name>
<gene>
    <name evidence="12" type="ORF">B0A55_05322</name>
</gene>
<dbReference type="Gene3D" id="3.30.710.10">
    <property type="entry name" value="Potassium Channel Kv1.1, Chain A"/>
    <property type="match status" value="1"/>
</dbReference>
<evidence type="ECO:0000256" key="1">
    <source>
        <dbReference type="ARBA" id="ARBA00004123"/>
    </source>
</evidence>
<dbReference type="SMART" id="SM00297">
    <property type="entry name" value="BROMO"/>
    <property type="match status" value="2"/>
</dbReference>
<evidence type="ECO:0000256" key="5">
    <source>
        <dbReference type="ARBA" id="ARBA00023117"/>
    </source>
</evidence>
<dbReference type="Gene3D" id="1.20.920.10">
    <property type="entry name" value="Bromodomain-like"/>
    <property type="match status" value="2"/>
</dbReference>
<dbReference type="InterPro" id="IPR001487">
    <property type="entry name" value="Bromodomain"/>
</dbReference>
<proteinExistence type="predicted"/>
<dbReference type="CDD" id="cd18186">
    <property type="entry name" value="BTB_POZ_ZBTB_KLHL-like"/>
    <property type="match status" value="1"/>
</dbReference>
<dbReference type="InterPro" id="IPR054551">
    <property type="entry name" value="RSC4_Ig-like"/>
</dbReference>
<evidence type="ECO:0000259" key="11">
    <source>
        <dbReference type="PROSITE" id="PS50097"/>
    </source>
</evidence>
<evidence type="ECO:0000256" key="7">
    <source>
        <dbReference type="ARBA" id="ARBA00023242"/>
    </source>
</evidence>
<dbReference type="GO" id="GO:0003682">
    <property type="term" value="F:chromatin binding"/>
    <property type="evidence" value="ECO:0007669"/>
    <property type="project" value="TreeGrafter"/>
</dbReference>
<feature type="compositionally biased region" description="Basic and acidic residues" evidence="9">
    <location>
        <begin position="399"/>
        <end position="408"/>
    </location>
</feature>
<dbReference type="GO" id="GO:0016586">
    <property type="term" value="C:RSC-type complex"/>
    <property type="evidence" value="ECO:0007669"/>
    <property type="project" value="InterPro"/>
</dbReference>
<dbReference type="OrthoDB" id="6017at2759"/>
<keyword evidence="13" id="KW-1185">Reference proteome</keyword>
<feature type="region of interest" description="Disordered" evidence="9">
    <location>
        <begin position="341"/>
        <end position="428"/>
    </location>
</feature>
<keyword evidence="7" id="KW-0539">Nucleus</keyword>
<dbReference type="AlphaFoldDB" id="A0A4U0XBM8"/>
<feature type="domain" description="BTB" evidence="11">
    <location>
        <begin position="15"/>
        <end position="75"/>
    </location>
</feature>
<dbReference type="PANTHER" id="PTHR16062">
    <property type="entry name" value="SWI/SNF-RELATED"/>
    <property type="match status" value="1"/>
</dbReference>
<feature type="compositionally biased region" description="Polar residues" evidence="9">
    <location>
        <begin position="654"/>
        <end position="666"/>
    </location>
</feature>
<evidence type="ECO:0000256" key="6">
    <source>
        <dbReference type="ARBA" id="ARBA00023163"/>
    </source>
</evidence>
<accession>A0A4U0XBM8</accession>
<feature type="compositionally biased region" description="Polar residues" evidence="9">
    <location>
        <begin position="341"/>
        <end position="352"/>
    </location>
</feature>
<dbReference type="Pfam" id="PF22994">
    <property type="entry name" value="RSC4_Ig_like"/>
    <property type="match status" value="1"/>
</dbReference>
<keyword evidence="4" id="KW-0805">Transcription regulation</keyword>
<keyword evidence="6" id="KW-0804">Transcription</keyword>
<sequence>MPEGTKGLLETGYFSNLTLEVGPRTWAVHKAIICPQSGFFLEGFGTIKLDDGENTSSSVAHMISYLYTQTYEPPTAPPEDATFTGIGHAAVYNIADKYDVPGLTALAAKRFEPCARADWDAPNFALCIEEIFRYGPRASALKHIVFDVAAEHAGELFGASADRYEDFHKCAAAFPEFVRGVCKAVVARQKALATTGRKAANAPETPSADGASASKKIKLLNTNHAPAAKSSVQEPGQKLMSSLRIAQDKNKGHLIAEQFLTLPPRDELPDYYEITKLPIAFDTIEKKLQRNAYPTMTTLESDLKRMVQNAKEYNAPKSDIYEDAERIRKLVFNYMKQNNPQYAQDPNYTSFPTPIPHTNGGAVQNGTHEDEGEDELQSDPLAKESEQARKFAVPTAKASEPRSDRKESLAPSATTGDEDGGYGVGGDGDALDFDGLSFQDAQQRTISYLLHYTDEEGLEIYSPFGNLPTRKLEDYYQIIKHPVSLKGVAKRCRGQHGRAPPTGVSDFKNWDAFEEEISFIWRNAQEYNDDASDMFTLANEFKDHFKSLLVEAREKVDEPAGPRIKLGGPKPKVTLNLSQHRNSPGPAGVHVDNEALARQKLMVAAGVNGNNARPSSTGNGVARSTELRPQSSGHAGSPPGAAVKSERYPGQSPALHSTISHSQTNGMMPPPSMRPPSGSPHPSQLLVSSYTYTAPGLLPPIATRAYPLEQALLPTVSLATHPQLPIPNRFNIAIPPHATLAQQSTTITLPNSHYFLQICPTISRELSTGRPYKLFVTLNGVRLNQRDTKFFAETGRRTHVYEGSLMQGVNRVEVEVAASKMGDDGGSGKGEGLDVEKVTVYANLMRA</sequence>
<dbReference type="STRING" id="329884.A0A4U0XBM8"/>
<dbReference type="InterPro" id="IPR036427">
    <property type="entry name" value="Bromodomain-like_sf"/>
</dbReference>
<dbReference type="Proteomes" id="UP000309340">
    <property type="component" value="Unassembled WGS sequence"/>
</dbReference>
<organism evidence="12 13">
    <name type="scientific">Friedmanniomyces simplex</name>
    <dbReference type="NCBI Taxonomy" id="329884"/>
    <lineage>
        <taxon>Eukaryota</taxon>
        <taxon>Fungi</taxon>
        <taxon>Dikarya</taxon>
        <taxon>Ascomycota</taxon>
        <taxon>Pezizomycotina</taxon>
        <taxon>Dothideomycetes</taxon>
        <taxon>Dothideomycetidae</taxon>
        <taxon>Mycosphaerellales</taxon>
        <taxon>Teratosphaeriaceae</taxon>
        <taxon>Friedmanniomyces</taxon>
    </lineage>
</organism>
<evidence type="ECO:0000256" key="8">
    <source>
        <dbReference type="PROSITE-ProRule" id="PRU00035"/>
    </source>
</evidence>
<feature type="domain" description="Bromo" evidence="10">
    <location>
        <begin position="456"/>
        <end position="535"/>
    </location>
</feature>
<dbReference type="SUPFAM" id="SSF54695">
    <property type="entry name" value="POZ domain"/>
    <property type="match status" value="1"/>
</dbReference>
<dbReference type="Pfam" id="PF00439">
    <property type="entry name" value="Bromodomain"/>
    <property type="match status" value="2"/>
</dbReference>
<dbReference type="CDD" id="cd04369">
    <property type="entry name" value="Bromodomain"/>
    <property type="match status" value="2"/>
</dbReference>
<comment type="caution">
    <text evidence="12">The sequence shown here is derived from an EMBL/GenBank/DDBJ whole genome shotgun (WGS) entry which is preliminary data.</text>
</comment>
<evidence type="ECO:0000313" key="12">
    <source>
        <dbReference type="EMBL" id="TKA73521.1"/>
    </source>
</evidence>
<dbReference type="PROSITE" id="PS50014">
    <property type="entry name" value="BROMODOMAIN_2"/>
    <property type="match status" value="2"/>
</dbReference>
<dbReference type="FunFam" id="1.20.920.10:FF:000083">
    <property type="entry name" value="WGS project CABT00000000 data, contig 2.8"/>
    <property type="match status" value="1"/>
</dbReference>
<keyword evidence="2" id="KW-0677">Repeat</keyword>
<dbReference type="InterPro" id="IPR037382">
    <property type="entry name" value="Rsc/polybromo"/>
</dbReference>
<feature type="compositionally biased region" description="Polar residues" evidence="9">
    <location>
        <begin position="608"/>
        <end position="619"/>
    </location>
</feature>
<dbReference type="GO" id="GO:0006368">
    <property type="term" value="P:transcription elongation by RNA polymerase II"/>
    <property type="evidence" value="ECO:0007669"/>
    <property type="project" value="TreeGrafter"/>
</dbReference>
<evidence type="ECO:0000256" key="9">
    <source>
        <dbReference type="SAM" id="MobiDB-lite"/>
    </source>
</evidence>
<evidence type="ECO:0008006" key="14">
    <source>
        <dbReference type="Google" id="ProtNLM"/>
    </source>
</evidence>
<dbReference type="PRINTS" id="PR00503">
    <property type="entry name" value="BROMODOMAIN"/>
</dbReference>
<evidence type="ECO:0000259" key="10">
    <source>
        <dbReference type="PROSITE" id="PS50014"/>
    </source>
</evidence>